<feature type="domain" description="Zn(2)-C6 fungal-type" evidence="2">
    <location>
        <begin position="63"/>
        <end position="92"/>
    </location>
</feature>
<sequence>MEPAPTSGSSSHEAKKRTAPSLLDCTNVFIITSSSEQALCKIPTNLVVDPFRQKRLHHKSKRGCDQCRKRRVKCDERVPRCSACTRRQEPCSCWVSGSSRREVERSQEILAVDQVPRSVSQQHKLVSDEVVNLLHMKLFHNFQHQTIPTLLFGSDVWENAIQLSFSFPSLMHAILCASARQLSFLFPDERKYAAAATTHLIKTLCLFRDDLSSKLTPSNVDAFMVTTALLHMEMWSNVEFVVFGPDGTMSYDPLQDRLFQHSLGVLHVFLSCIPLSLQGPSPLMPHIRHSSRNVLVNAARLSRKTLENFRWFFSYERPLSPSLLSVPLPFVRDSDLAPENLWTVQIPKLAEISPSKSKEAGYCLNGYYGIVDRLCLILSFLPEAQDKEFEGLSPELTTNLSRYLIIVPVLCDQQFVSMVRHGDPHAMVLLYHFYRAVRILVPSTEHWWAQRRASLAETVIQQWLFRECARNGVSAGDKIP</sequence>
<comment type="caution">
    <text evidence="3">The sequence shown here is derived from an EMBL/GenBank/DDBJ whole genome shotgun (WGS) entry which is preliminary data.</text>
</comment>
<dbReference type="PANTHER" id="PTHR47784:SF5">
    <property type="entry name" value="STEROL UPTAKE CONTROL PROTEIN 2"/>
    <property type="match status" value="1"/>
</dbReference>
<name>G9MKD4_HYPVG</name>
<dbReference type="OrthoDB" id="416217at2759"/>
<dbReference type="Proteomes" id="UP000007115">
    <property type="component" value="Unassembled WGS sequence"/>
</dbReference>
<organism evidence="3 4">
    <name type="scientific">Hypocrea virens (strain Gv29-8 / FGSC 10586)</name>
    <name type="common">Gliocladium virens</name>
    <name type="synonym">Trichoderma virens</name>
    <dbReference type="NCBI Taxonomy" id="413071"/>
    <lineage>
        <taxon>Eukaryota</taxon>
        <taxon>Fungi</taxon>
        <taxon>Dikarya</taxon>
        <taxon>Ascomycota</taxon>
        <taxon>Pezizomycotina</taxon>
        <taxon>Sordariomycetes</taxon>
        <taxon>Hypocreomycetidae</taxon>
        <taxon>Hypocreales</taxon>
        <taxon>Hypocreaceae</taxon>
        <taxon>Trichoderma</taxon>
    </lineage>
</organism>
<dbReference type="CDD" id="cd00067">
    <property type="entry name" value="GAL4"/>
    <property type="match status" value="1"/>
</dbReference>
<dbReference type="SUPFAM" id="SSF57701">
    <property type="entry name" value="Zn2/Cys6 DNA-binding domain"/>
    <property type="match status" value="1"/>
</dbReference>
<dbReference type="eggNOG" id="ENOG502SKAS">
    <property type="taxonomic scope" value="Eukaryota"/>
</dbReference>
<dbReference type="Pfam" id="PF00172">
    <property type="entry name" value="Zn_clus"/>
    <property type="match status" value="1"/>
</dbReference>
<dbReference type="PROSITE" id="PS00463">
    <property type="entry name" value="ZN2_CY6_FUNGAL_1"/>
    <property type="match status" value="1"/>
</dbReference>
<proteinExistence type="predicted"/>
<dbReference type="InterPro" id="IPR036864">
    <property type="entry name" value="Zn2-C6_fun-type_DNA-bd_sf"/>
</dbReference>
<evidence type="ECO:0000313" key="3">
    <source>
        <dbReference type="EMBL" id="EHK25109.1"/>
    </source>
</evidence>
<evidence type="ECO:0000313" key="4">
    <source>
        <dbReference type="Proteomes" id="UP000007115"/>
    </source>
</evidence>
<dbReference type="GO" id="GO:0001228">
    <property type="term" value="F:DNA-binding transcription activator activity, RNA polymerase II-specific"/>
    <property type="evidence" value="ECO:0007669"/>
    <property type="project" value="TreeGrafter"/>
</dbReference>
<dbReference type="STRING" id="413071.G9MKD4"/>
<evidence type="ECO:0000256" key="1">
    <source>
        <dbReference type="ARBA" id="ARBA00023242"/>
    </source>
</evidence>
<dbReference type="HOGENOM" id="CLU_019849_1_0_1"/>
<protein>
    <recommendedName>
        <fullName evidence="2">Zn(2)-C6 fungal-type domain-containing protein</fullName>
    </recommendedName>
</protein>
<dbReference type="VEuPathDB" id="FungiDB:TRIVIDRAFT_188990"/>
<keyword evidence="4" id="KW-1185">Reference proteome</keyword>
<dbReference type="Gene3D" id="4.10.240.10">
    <property type="entry name" value="Zn(2)-C6 fungal-type DNA-binding domain"/>
    <property type="match status" value="1"/>
</dbReference>
<dbReference type="InterPro" id="IPR053157">
    <property type="entry name" value="Sterol_Uptake_Regulator"/>
</dbReference>
<dbReference type="PROSITE" id="PS50048">
    <property type="entry name" value="ZN2_CY6_FUNGAL_2"/>
    <property type="match status" value="1"/>
</dbReference>
<dbReference type="RefSeq" id="XP_013959324.1">
    <property type="nucleotide sequence ID" value="XM_014103849.1"/>
</dbReference>
<dbReference type="AlphaFoldDB" id="G9MKD4"/>
<reference evidence="3 4" key="1">
    <citation type="journal article" date="2011" name="Genome Biol.">
        <title>Comparative genome sequence analysis underscores mycoparasitism as the ancestral life style of Trichoderma.</title>
        <authorList>
            <person name="Kubicek C.P."/>
            <person name="Herrera-Estrella A."/>
            <person name="Seidl-Seiboth V."/>
            <person name="Martinez D.A."/>
            <person name="Druzhinina I.S."/>
            <person name="Thon M."/>
            <person name="Zeilinger S."/>
            <person name="Casas-Flores S."/>
            <person name="Horwitz B.A."/>
            <person name="Mukherjee P.K."/>
            <person name="Mukherjee M."/>
            <person name="Kredics L."/>
            <person name="Alcaraz L.D."/>
            <person name="Aerts A."/>
            <person name="Antal Z."/>
            <person name="Atanasova L."/>
            <person name="Cervantes-Badillo M.G."/>
            <person name="Challacombe J."/>
            <person name="Chertkov O."/>
            <person name="McCluskey K."/>
            <person name="Coulpier F."/>
            <person name="Deshpande N."/>
            <person name="von Doehren H."/>
            <person name="Ebbole D.J."/>
            <person name="Esquivel-Naranjo E.U."/>
            <person name="Fekete E."/>
            <person name="Flipphi M."/>
            <person name="Glaser F."/>
            <person name="Gomez-Rodriguez E.Y."/>
            <person name="Gruber S."/>
            <person name="Han C."/>
            <person name="Henrissat B."/>
            <person name="Hermosa R."/>
            <person name="Hernandez-Onate M."/>
            <person name="Karaffa L."/>
            <person name="Kosti I."/>
            <person name="Le Crom S."/>
            <person name="Lindquist E."/>
            <person name="Lucas S."/>
            <person name="Luebeck M."/>
            <person name="Luebeck P.S."/>
            <person name="Margeot A."/>
            <person name="Metz B."/>
            <person name="Misra M."/>
            <person name="Nevalainen H."/>
            <person name="Omann M."/>
            <person name="Packer N."/>
            <person name="Perrone G."/>
            <person name="Uresti-Rivera E.E."/>
            <person name="Salamov A."/>
            <person name="Schmoll M."/>
            <person name="Seiboth B."/>
            <person name="Shapiro H."/>
            <person name="Sukno S."/>
            <person name="Tamayo-Ramos J.A."/>
            <person name="Tisch D."/>
            <person name="Wiest A."/>
            <person name="Wilkinson H.H."/>
            <person name="Zhang M."/>
            <person name="Coutinho P.M."/>
            <person name="Kenerley C.M."/>
            <person name="Monte E."/>
            <person name="Baker S.E."/>
            <person name="Grigoriev I.V."/>
        </authorList>
    </citation>
    <scope>NUCLEOTIDE SEQUENCE [LARGE SCALE GENOMIC DNA]</scope>
    <source>
        <strain evidence="4">Gv29-8 / FGSC 10586</strain>
    </source>
</reference>
<dbReference type="PANTHER" id="PTHR47784">
    <property type="entry name" value="STEROL UPTAKE CONTROL PROTEIN 2"/>
    <property type="match status" value="1"/>
</dbReference>
<evidence type="ECO:0000259" key="2">
    <source>
        <dbReference type="PROSITE" id="PS50048"/>
    </source>
</evidence>
<dbReference type="InParanoid" id="G9MKD4"/>
<dbReference type="GO" id="GO:0008270">
    <property type="term" value="F:zinc ion binding"/>
    <property type="evidence" value="ECO:0007669"/>
    <property type="project" value="InterPro"/>
</dbReference>
<dbReference type="OMA" id="STEHWWA"/>
<gene>
    <name evidence="3" type="ORF">TRIVIDRAFT_188990</name>
</gene>
<dbReference type="SMART" id="SM00066">
    <property type="entry name" value="GAL4"/>
    <property type="match status" value="1"/>
</dbReference>
<keyword evidence="1" id="KW-0539">Nucleus</keyword>
<dbReference type="GeneID" id="25789382"/>
<dbReference type="EMBL" id="ABDF02000003">
    <property type="protein sequence ID" value="EHK25109.1"/>
    <property type="molecule type" value="Genomic_DNA"/>
</dbReference>
<dbReference type="InterPro" id="IPR001138">
    <property type="entry name" value="Zn2Cys6_DnaBD"/>
</dbReference>
<accession>G9MKD4</accession>